<name>A0A0S4JBB5_BODSA</name>
<organism evidence="1 2">
    <name type="scientific">Bodo saltans</name>
    <name type="common">Flagellated protozoan</name>
    <dbReference type="NCBI Taxonomy" id="75058"/>
    <lineage>
        <taxon>Eukaryota</taxon>
        <taxon>Discoba</taxon>
        <taxon>Euglenozoa</taxon>
        <taxon>Kinetoplastea</taxon>
        <taxon>Metakinetoplastina</taxon>
        <taxon>Eubodonida</taxon>
        <taxon>Bodonidae</taxon>
        <taxon>Bodo</taxon>
    </lineage>
</organism>
<sequence length="131" mass="14973">MKSAKGVRRRFLSRVSIASSCVRGEQARTVIFIREHAQALHQQPRTVKKLKQNKHHKKKRLNQLKRRRRSGCYGIPPRCVVCVFACLSPLFSIRDEVVLNKQAFCLSLPSFSTTSKGLILTCKTNDIPVRL</sequence>
<dbReference type="EMBL" id="CYKH01001674">
    <property type="protein sequence ID" value="CUG88807.1"/>
    <property type="molecule type" value="Genomic_DNA"/>
</dbReference>
<reference evidence="2" key="1">
    <citation type="submission" date="2015-09" db="EMBL/GenBank/DDBJ databases">
        <authorList>
            <consortium name="Pathogen Informatics"/>
        </authorList>
    </citation>
    <scope>NUCLEOTIDE SEQUENCE [LARGE SCALE GENOMIC DNA]</scope>
    <source>
        <strain evidence="2">Lake Konstanz</strain>
    </source>
</reference>
<protein>
    <submittedName>
        <fullName evidence="1">Uncharacterized protein</fullName>
    </submittedName>
</protein>
<dbReference type="VEuPathDB" id="TriTrypDB:BSAL_17385"/>
<accession>A0A0S4JBB5</accession>
<proteinExistence type="predicted"/>
<dbReference type="Proteomes" id="UP000051952">
    <property type="component" value="Unassembled WGS sequence"/>
</dbReference>
<evidence type="ECO:0000313" key="1">
    <source>
        <dbReference type="EMBL" id="CUG88807.1"/>
    </source>
</evidence>
<keyword evidence="2" id="KW-1185">Reference proteome</keyword>
<gene>
    <name evidence="1" type="ORF">BSAL_17385</name>
</gene>
<dbReference type="AlphaFoldDB" id="A0A0S4JBB5"/>
<evidence type="ECO:0000313" key="2">
    <source>
        <dbReference type="Proteomes" id="UP000051952"/>
    </source>
</evidence>